<dbReference type="NCBIfam" id="NF040662">
    <property type="entry name" value="attach_TipJ_rel"/>
    <property type="match status" value="1"/>
</dbReference>
<dbReference type="InterPro" id="IPR003961">
    <property type="entry name" value="FN3_dom"/>
</dbReference>
<dbReference type="PANTHER" id="PTHR36251:SF2">
    <property type="entry name" value="GIFSY-2 PROPHAGE HOST SPECIFICITY PROTEIN J, PHAGE LAMBDA"/>
    <property type="match status" value="1"/>
</dbReference>
<dbReference type="PROSITE" id="PS50853">
    <property type="entry name" value="FN3"/>
    <property type="match status" value="1"/>
</dbReference>
<dbReference type="Proteomes" id="UP001254848">
    <property type="component" value="Unassembled WGS sequence"/>
</dbReference>
<evidence type="ECO:0000313" key="4">
    <source>
        <dbReference type="Proteomes" id="UP001254848"/>
    </source>
</evidence>
<dbReference type="RefSeq" id="WP_413778954.1">
    <property type="nucleotide sequence ID" value="NZ_JAUOZS010000001.1"/>
</dbReference>
<reference evidence="3 4" key="1">
    <citation type="submission" date="2023-07" db="EMBL/GenBank/DDBJ databases">
        <title>The novel representative of Negativicutes class, Anaeroselena agilis gen. nov. sp. nov.</title>
        <authorList>
            <person name="Prokofeva M.I."/>
            <person name="Elcheninov A.G."/>
            <person name="Klyukina A."/>
            <person name="Kublanov I.V."/>
            <person name="Frolov E.N."/>
            <person name="Podosokorskaya O.A."/>
        </authorList>
    </citation>
    <scope>NUCLEOTIDE SEQUENCE [LARGE SCALE GENOMIC DNA]</scope>
    <source>
        <strain evidence="3 4">4137-cl</strain>
    </source>
</reference>
<keyword evidence="4" id="KW-1185">Reference proteome</keyword>
<dbReference type="Pfam" id="PF24801">
    <property type="entry name" value="FNIII-A_GpJ"/>
    <property type="match status" value="1"/>
</dbReference>
<proteinExistence type="predicted"/>
<organism evidence="3 4">
    <name type="scientific">Anaeroselena agilis</name>
    <dbReference type="NCBI Taxonomy" id="3063788"/>
    <lineage>
        <taxon>Bacteria</taxon>
        <taxon>Bacillati</taxon>
        <taxon>Bacillota</taxon>
        <taxon>Negativicutes</taxon>
        <taxon>Acetonemataceae</taxon>
        <taxon>Anaeroselena</taxon>
    </lineage>
</organism>
<dbReference type="InterPro" id="IPR013783">
    <property type="entry name" value="Ig-like_fold"/>
</dbReference>
<sequence>MAAVKLIFVRNPVTPDKREIKYVDAGPTIAEHIAPIIRLWPDTDFSVSVNGHRLEKEEWDTLVPGDEDSVVVHPVLAKGLSNFFRAVFDIAVMTWFGNLLAPLGGGSTFMQGLWRAVGTYIGGRIANAILPPPKQQEQQQSTTYGWNGPQPTAKPGTPVAKTYGTVRISPVLLCRFVTSDGNSQFLNLLYSGGEGPVDSIDNILIDGNPIGNYTNVTYDIRFGTNDQTPIPNFNDTVTDYELGYELDTAGDWSTQQTIGNTVQGLQITVEFPYGLAHINDDGGLGTASVTVEAQYRLIGTTTWTEWPLTNGGTTSNSKNTSLWTAYRIDNLTPGQYVVRVRCAGKSGTSTRDLTRVFWITLSEIIYDDFAYPNRVLVGIRALATNQLSSSDPTVTWEQTRSTVYVLNPNTGQYEQKRASNPYWACYDLIHGCKYLKNIHTGKYEYCIDGNPASRIDYNAFTAAAVYADGKVNGDYRFSLNIYLSEDLSFWDALARLAIVGRGAVIPKGTLYSCICDMPGTSTQLFTVGNITQKSFKGQFESTKDRATSVEVTFYNKEKNYAADEAVYYGPGYESSAVVSNPVRTTYYGITDYRHAYAEAAYLSRCNQYLVRTENWEADIDAIACTLGDIVDVQHDIPKWGDAGGRIVSATETTVTLDKEVTLLANQPYAIKIRLYTDEIIDAPVSICGEDMTTDKLTVVTPFATIPRRYDVYAFGPVGRETKPFKVVGIAKSGDQKVKITGVEYVAAVYDEKIGAPVVNYSSFDTSPVEVTGLSGGEETYMQTDGTIVSVLHVSWAAPKNSFVAGYSVWYSSDNGGSWLLWAAGIRSANTTILNVKALATYLVKVSTVNGIGVVSPGVISEPFHIAGKITPPASVEGFTYQEVTGGFLLSWQANSEIDLAGYNVYQGANNVSMDASVLIADKIMNTCLFVPVAQAGQYAFHIVAIDTSGNVSPAPATILASFSVPPDVQGFDVVRIGDDLDFRWQPVSGANITYEIRRGASWELGQRIGRTTSPYYRCLFPTPGDHSFWIKAIDSYGNYSVNAQNNSVVIVDSGNRNAVITIDQAANGWTGASLNTYVHDGGLQLADGAIRGQHIVEVDIGKSFTARSTILADMIGVKDTGITWGSANFTWDDAEAQTPWEPDGDITGITLDHQISLFKGIPLNIIESLSLDGTADGDLGTPAQEAVQVTYASGRFRQGAFVQDLTKLSWGINIPAIYNVVFYVSVTQPIVDNVVYMTFEGAGGRLLVGYDASKGVFYLADHLGNRNEARVEFKSTDWLTFGIVQTQTTRKLYVYSFSANAAGNSEAAYGPVGNFTAVFLYPKLN</sequence>
<dbReference type="InterPro" id="IPR036116">
    <property type="entry name" value="FN3_sf"/>
</dbReference>
<feature type="compositionally biased region" description="Polar residues" evidence="1">
    <location>
        <begin position="136"/>
        <end position="145"/>
    </location>
</feature>
<dbReference type="CDD" id="cd00063">
    <property type="entry name" value="FN3"/>
    <property type="match status" value="1"/>
</dbReference>
<evidence type="ECO:0000313" key="3">
    <source>
        <dbReference type="EMBL" id="MDT8900408.1"/>
    </source>
</evidence>
<dbReference type="Gene3D" id="2.60.40.10">
    <property type="entry name" value="Immunoglobulins"/>
    <property type="match status" value="2"/>
</dbReference>
<dbReference type="InterPro" id="IPR055385">
    <property type="entry name" value="GpJ_HDII-ins2"/>
</dbReference>
<feature type="region of interest" description="Disordered" evidence="1">
    <location>
        <begin position="136"/>
        <end position="158"/>
    </location>
</feature>
<evidence type="ECO:0000259" key="2">
    <source>
        <dbReference type="PROSITE" id="PS50853"/>
    </source>
</evidence>
<dbReference type="SUPFAM" id="SSF49265">
    <property type="entry name" value="Fibronectin type III"/>
    <property type="match status" value="1"/>
</dbReference>
<protein>
    <submittedName>
        <fullName evidence="3">Host specificity factor TipJ family phage tail protein</fullName>
    </submittedName>
</protein>
<name>A0ABU3NVZ2_9FIRM</name>
<dbReference type="PANTHER" id="PTHR36251">
    <property type="entry name" value="FELS-1 PROPHAGE HOST SPECIFICITY PROTEIN-RELATED"/>
    <property type="match status" value="1"/>
</dbReference>
<feature type="domain" description="Fibronectin type-III" evidence="2">
    <location>
        <begin position="777"/>
        <end position="873"/>
    </location>
</feature>
<dbReference type="SMART" id="SM00060">
    <property type="entry name" value="FN3"/>
    <property type="match status" value="4"/>
</dbReference>
<dbReference type="EMBL" id="JAUOZS010000001">
    <property type="protein sequence ID" value="MDT8900408.1"/>
    <property type="molecule type" value="Genomic_DNA"/>
</dbReference>
<evidence type="ECO:0000256" key="1">
    <source>
        <dbReference type="SAM" id="MobiDB-lite"/>
    </source>
</evidence>
<comment type="caution">
    <text evidence="3">The sequence shown here is derived from an EMBL/GenBank/DDBJ whole genome shotgun (WGS) entry which is preliminary data.</text>
</comment>
<gene>
    <name evidence="3" type="ORF">Q4T40_04020</name>
</gene>
<dbReference type="InterPro" id="IPR053171">
    <property type="entry name" value="Viral_Tip_Attach_Protein"/>
</dbReference>
<accession>A0ABU3NVZ2</accession>